<dbReference type="InterPro" id="IPR050086">
    <property type="entry name" value="MetN_ABC_transporter-like"/>
</dbReference>
<dbReference type="Proteomes" id="UP000430345">
    <property type="component" value="Unassembled WGS sequence"/>
</dbReference>
<dbReference type="Pfam" id="PF00005">
    <property type="entry name" value="ABC_tran"/>
    <property type="match status" value="1"/>
</dbReference>
<keyword evidence="3" id="KW-0547">Nucleotide-binding</keyword>
<evidence type="ECO:0000256" key="2">
    <source>
        <dbReference type="ARBA" id="ARBA00022448"/>
    </source>
</evidence>
<sequence length="240" mass="27357">MKLEIKNLIKKFGEEEILNIPYFFVENVKSIAIIGPSGGGKSTFLKILGTIESAKADILKINEINVLDKNNEREYLNKIGYVFQNNNLFPNLTILENITIQLTSVFKIKKLKANIIAENWMKKVGILEHKNKKPHQISGGQAQRVAIVRALVCGASMLFLDEPTSALDPILAYEVMQTLIQIKEESEIIMVTHELNFAKKFADYYIFICDGKIKEHGFISELNNSKNLYINNFVKMIEFK</sequence>
<dbReference type="InterPro" id="IPR017871">
    <property type="entry name" value="ABC_transporter-like_CS"/>
</dbReference>
<dbReference type="OrthoDB" id="9802264at2"/>
<accession>A0A6I1MRX0</accession>
<dbReference type="InterPro" id="IPR003593">
    <property type="entry name" value="AAA+_ATPase"/>
</dbReference>
<dbReference type="EMBL" id="WHJC01000502">
    <property type="protein sequence ID" value="MPQ45208.1"/>
    <property type="molecule type" value="Genomic_DNA"/>
</dbReference>
<dbReference type="RefSeq" id="WP_152892293.1">
    <property type="nucleotide sequence ID" value="NZ_WHJC01000502.1"/>
</dbReference>
<keyword evidence="2" id="KW-0813">Transport</keyword>
<dbReference type="SMART" id="SM00382">
    <property type="entry name" value="AAA"/>
    <property type="match status" value="1"/>
</dbReference>
<dbReference type="PANTHER" id="PTHR43166">
    <property type="entry name" value="AMINO ACID IMPORT ATP-BINDING PROTEIN"/>
    <property type="match status" value="1"/>
</dbReference>
<organism evidence="6 7">
    <name type="scientific">Clostridium tarantellae</name>
    <dbReference type="NCBI Taxonomy" id="39493"/>
    <lineage>
        <taxon>Bacteria</taxon>
        <taxon>Bacillati</taxon>
        <taxon>Bacillota</taxon>
        <taxon>Clostridia</taxon>
        <taxon>Eubacteriales</taxon>
        <taxon>Clostridiaceae</taxon>
        <taxon>Clostridium</taxon>
    </lineage>
</organism>
<dbReference type="GO" id="GO:0016887">
    <property type="term" value="F:ATP hydrolysis activity"/>
    <property type="evidence" value="ECO:0007669"/>
    <property type="project" value="InterPro"/>
</dbReference>
<evidence type="ECO:0000313" key="6">
    <source>
        <dbReference type="EMBL" id="MPQ45208.1"/>
    </source>
</evidence>
<gene>
    <name evidence="6" type="ORF">GBZ86_15945</name>
</gene>
<dbReference type="SUPFAM" id="SSF52540">
    <property type="entry name" value="P-loop containing nucleoside triphosphate hydrolases"/>
    <property type="match status" value="1"/>
</dbReference>
<evidence type="ECO:0000259" key="5">
    <source>
        <dbReference type="PROSITE" id="PS50893"/>
    </source>
</evidence>
<comment type="caution">
    <text evidence="6">The sequence shown here is derived from an EMBL/GenBank/DDBJ whole genome shotgun (WGS) entry which is preliminary data.</text>
</comment>
<protein>
    <submittedName>
        <fullName evidence="6">ATP-binding cassette domain-containing protein</fullName>
    </submittedName>
</protein>
<evidence type="ECO:0000313" key="7">
    <source>
        <dbReference type="Proteomes" id="UP000430345"/>
    </source>
</evidence>
<reference evidence="6 7" key="1">
    <citation type="submission" date="2019-10" db="EMBL/GenBank/DDBJ databases">
        <title>The Genome Sequence of Clostridium tarantellae Isolated from Fish Brain.</title>
        <authorList>
            <person name="Bano L."/>
            <person name="Kiel M."/>
            <person name="Sales G."/>
            <person name="Doxey A.C."/>
            <person name="Mansfield M.J."/>
            <person name="Schiavone M."/>
            <person name="Rossetto O."/>
            <person name="Pirazzini M."/>
            <person name="Dobrindt U."/>
            <person name="Montecucco C."/>
        </authorList>
    </citation>
    <scope>NUCLEOTIDE SEQUENCE [LARGE SCALE GENOMIC DNA]</scope>
    <source>
        <strain evidence="6 7">DSM 3997</strain>
    </source>
</reference>
<evidence type="ECO:0000256" key="1">
    <source>
        <dbReference type="ARBA" id="ARBA00005417"/>
    </source>
</evidence>
<dbReference type="GO" id="GO:0005524">
    <property type="term" value="F:ATP binding"/>
    <property type="evidence" value="ECO:0007669"/>
    <property type="project" value="UniProtKB-KW"/>
</dbReference>
<dbReference type="PROSITE" id="PS50893">
    <property type="entry name" value="ABC_TRANSPORTER_2"/>
    <property type="match status" value="1"/>
</dbReference>
<dbReference type="AlphaFoldDB" id="A0A6I1MRX0"/>
<dbReference type="Gene3D" id="3.40.50.300">
    <property type="entry name" value="P-loop containing nucleotide triphosphate hydrolases"/>
    <property type="match status" value="1"/>
</dbReference>
<evidence type="ECO:0000256" key="3">
    <source>
        <dbReference type="ARBA" id="ARBA00022741"/>
    </source>
</evidence>
<proteinExistence type="inferred from homology"/>
<dbReference type="InterPro" id="IPR003439">
    <property type="entry name" value="ABC_transporter-like_ATP-bd"/>
</dbReference>
<dbReference type="PROSITE" id="PS00211">
    <property type="entry name" value="ABC_TRANSPORTER_1"/>
    <property type="match status" value="1"/>
</dbReference>
<dbReference type="PANTHER" id="PTHR43166:SF4">
    <property type="entry name" value="PHOSPHONATES IMPORT ATP-BINDING PROTEIN PHNC"/>
    <property type="match status" value="1"/>
</dbReference>
<evidence type="ECO:0000256" key="4">
    <source>
        <dbReference type="ARBA" id="ARBA00022840"/>
    </source>
</evidence>
<dbReference type="InterPro" id="IPR027417">
    <property type="entry name" value="P-loop_NTPase"/>
</dbReference>
<keyword evidence="4 6" id="KW-0067">ATP-binding</keyword>
<keyword evidence="7" id="KW-1185">Reference proteome</keyword>
<feature type="domain" description="ABC transporter" evidence="5">
    <location>
        <begin position="3"/>
        <end position="235"/>
    </location>
</feature>
<comment type="similarity">
    <text evidence="1">Belongs to the ABC transporter superfamily.</text>
</comment>
<name>A0A6I1MRX0_9CLOT</name>